<dbReference type="GO" id="GO:0006654">
    <property type="term" value="P:phosphatidic acid biosynthetic process"/>
    <property type="evidence" value="ECO:0007669"/>
    <property type="project" value="TreeGrafter"/>
</dbReference>
<dbReference type="FunCoup" id="A0A0C3FD51">
    <property type="interactions" value="48"/>
</dbReference>
<reference evidence="4" key="2">
    <citation type="submission" date="2015-01" db="EMBL/GenBank/DDBJ databases">
        <title>Evolutionary Origins and Diversification of the Mycorrhizal Mutualists.</title>
        <authorList>
            <consortium name="DOE Joint Genome Institute"/>
            <consortium name="Mycorrhizal Genomics Consortium"/>
            <person name="Kohler A."/>
            <person name="Kuo A."/>
            <person name="Nagy L.G."/>
            <person name="Floudas D."/>
            <person name="Copeland A."/>
            <person name="Barry K.W."/>
            <person name="Cichocki N."/>
            <person name="Veneault-Fourrey C."/>
            <person name="LaButti K."/>
            <person name="Lindquist E.A."/>
            <person name="Lipzen A."/>
            <person name="Lundell T."/>
            <person name="Morin E."/>
            <person name="Murat C."/>
            <person name="Riley R."/>
            <person name="Ohm R."/>
            <person name="Sun H."/>
            <person name="Tunlid A."/>
            <person name="Henrissat B."/>
            <person name="Grigoriev I.V."/>
            <person name="Hibbett D.S."/>
            <person name="Martin F."/>
        </authorList>
    </citation>
    <scope>NUCLEOTIDE SEQUENCE [LARGE SCALE GENOMIC DNA]</scope>
    <source>
        <strain evidence="4">F 1598</strain>
    </source>
</reference>
<evidence type="ECO:0000256" key="1">
    <source>
        <dbReference type="SAM" id="MobiDB-lite"/>
    </source>
</evidence>
<keyword evidence="2" id="KW-1133">Transmembrane helix</keyword>
<gene>
    <name evidence="3" type="ORF">PILCRDRAFT_825231</name>
</gene>
<reference evidence="3 4" key="1">
    <citation type="submission" date="2014-04" db="EMBL/GenBank/DDBJ databases">
        <authorList>
            <consortium name="DOE Joint Genome Institute"/>
            <person name="Kuo A."/>
            <person name="Tarkka M."/>
            <person name="Buscot F."/>
            <person name="Kohler A."/>
            <person name="Nagy L.G."/>
            <person name="Floudas D."/>
            <person name="Copeland A."/>
            <person name="Barry K.W."/>
            <person name="Cichocki N."/>
            <person name="Veneault-Fourrey C."/>
            <person name="LaButti K."/>
            <person name="Lindquist E.A."/>
            <person name="Lipzen A."/>
            <person name="Lundell T."/>
            <person name="Morin E."/>
            <person name="Murat C."/>
            <person name="Sun H."/>
            <person name="Tunlid A."/>
            <person name="Henrissat B."/>
            <person name="Grigoriev I.V."/>
            <person name="Hibbett D.S."/>
            <person name="Martin F."/>
            <person name="Nordberg H.P."/>
            <person name="Cantor M.N."/>
            <person name="Hua S.X."/>
        </authorList>
    </citation>
    <scope>NUCLEOTIDE SEQUENCE [LARGE SCALE GENOMIC DNA]</scope>
    <source>
        <strain evidence="3 4">F 1598</strain>
    </source>
</reference>
<accession>A0A0C3FD51</accession>
<organism evidence="3 4">
    <name type="scientific">Piloderma croceum (strain F 1598)</name>
    <dbReference type="NCBI Taxonomy" id="765440"/>
    <lineage>
        <taxon>Eukaryota</taxon>
        <taxon>Fungi</taxon>
        <taxon>Dikarya</taxon>
        <taxon>Basidiomycota</taxon>
        <taxon>Agaricomycotina</taxon>
        <taxon>Agaricomycetes</taxon>
        <taxon>Agaricomycetidae</taxon>
        <taxon>Atheliales</taxon>
        <taxon>Atheliaceae</taxon>
        <taxon>Piloderma</taxon>
    </lineage>
</organism>
<proteinExistence type="predicted"/>
<dbReference type="HOGENOM" id="CLU_031477_1_1_1"/>
<dbReference type="InParanoid" id="A0A0C3FD51"/>
<protein>
    <recommendedName>
        <fullName evidence="5">Phosphatidate cytidylyltransferase</fullName>
    </recommendedName>
</protein>
<dbReference type="STRING" id="765440.A0A0C3FD51"/>
<feature type="region of interest" description="Disordered" evidence="1">
    <location>
        <begin position="1"/>
        <end position="46"/>
    </location>
</feature>
<dbReference type="EMBL" id="KN833023">
    <property type="protein sequence ID" value="KIM77639.1"/>
    <property type="molecule type" value="Genomic_DNA"/>
</dbReference>
<feature type="transmembrane region" description="Helical" evidence="2">
    <location>
        <begin position="210"/>
        <end position="239"/>
    </location>
</feature>
<evidence type="ECO:0000313" key="3">
    <source>
        <dbReference type="EMBL" id="KIM77639.1"/>
    </source>
</evidence>
<name>A0A0C3FD51_PILCF</name>
<feature type="transmembrane region" description="Helical" evidence="2">
    <location>
        <begin position="275"/>
        <end position="295"/>
    </location>
</feature>
<dbReference type="Proteomes" id="UP000054166">
    <property type="component" value="Unassembled WGS sequence"/>
</dbReference>
<keyword evidence="4" id="KW-1185">Reference proteome</keyword>
<keyword evidence="2" id="KW-0472">Membrane</keyword>
<dbReference type="GO" id="GO:0004143">
    <property type="term" value="F:ATP-dependent diacylglycerol kinase activity"/>
    <property type="evidence" value="ECO:0007669"/>
    <property type="project" value="InterPro"/>
</dbReference>
<dbReference type="OrthoDB" id="5673at2759"/>
<feature type="transmembrane region" description="Helical" evidence="2">
    <location>
        <begin position="374"/>
        <end position="394"/>
    </location>
</feature>
<evidence type="ECO:0000256" key="2">
    <source>
        <dbReference type="SAM" id="Phobius"/>
    </source>
</evidence>
<feature type="transmembrane region" description="Helical" evidence="2">
    <location>
        <begin position="342"/>
        <end position="362"/>
    </location>
</feature>
<evidence type="ECO:0000313" key="4">
    <source>
        <dbReference type="Proteomes" id="UP000054166"/>
    </source>
</evidence>
<sequence>MTTSKSKFTSHDNTTTTMNGNGNGAGAAHPARRSKRRRGTSSTTSIDDIQVDVIISPALQSQQHPETQNGLINGTSIHSRHKSNSKSKKSLPNGLSLALDTTLPNLNGNALRAGREKGKTTSIKTRVIDWEIPRKLLHSSIGFITLTFYLNPQTSAPPVIKCLSSALLLIVPCDYLRLRWPGPGSSFARAYERCVGFLMRDSEKTTTNGVIWYILGVNFALLVYPLDIAVVAILILSWADTAASTIGRLYGPSTPPLPPQTPILRLPLAPRKSTAGFVAATITGALITTIFYKYIGPLRSLDLSWTFEHGVRLPPPGTGAGAFVHEAVRNVLRSWGWEGVKTSGWVGLGVLGVVAGLVAGVAEALDLGSLDDNLTLPIISGGCIWGFFKLLSIFST</sequence>
<feature type="region of interest" description="Disordered" evidence="1">
    <location>
        <begin position="59"/>
        <end position="94"/>
    </location>
</feature>
<feature type="compositionally biased region" description="Polar residues" evidence="1">
    <location>
        <begin position="59"/>
        <end position="77"/>
    </location>
</feature>
<evidence type="ECO:0008006" key="5">
    <source>
        <dbReference type="Google" id="ProtNLM"/>
    </source>
</evidence>
<dbReference type="AlphaFoldDB" id="A0A0C3FD51"/>
<feature type="compositionally biased region" description="Basic residues" evidence="1">
    <location>
        <begin position="30"/>
        <end position="39"/>
    </location>
</feature>
<dbReference type="InterPro" id="IPR037997">
    <property type="entry name" value="Dgk1-like"/>
</dbReference>
<dbReference type="GO" id="GO:0005789">
    <property type="term" value="C:endoplasmic reticulum membrane"/>
    <property type="evidence" value="ECO:0007669"/>
    <property type="project" value="TreeGrafter"/>
</dbReference>
<feature type="compositionally biased region" description="Basic residues" evidence="1">
    <location>
        <begin position="78"/>
        <end position="89"/>
    </location>
</feature>
<dbReference type="PANTHER" id="PTHR31303:SF1">
    <property type="entry name" value="CTP-DEPENDENT DIACYLGLYCEROL KINASE 1"/>
    <property type="match status" value="1"/>
</dbReference>
<dbReference type="PANTHER" id="PTHR31303">
    <property type="entry name" value="CTP-DEPENDENT DIACYLGLYCEROL KINASE 1"/>
    <property type="match status" value="1"/>
</dbReference>
<keyword evidence="2" id="KW-0812">Transmembrane</keyword>